<dbReference type="GeneID" id="54981992"/>
<evidence type="ECO:0000313" key="2">
    <source>
        <dbReference type="Proteomes" id="UP000223042"/>
    </source>
</evidence>
<protein>
    <submittedName>
        <fullName evidence="1">Uncharacterized protein</fullName>
    </submittedName>
</protein>
<name>A0A2L0UYX6_9CAUD</name>
<keyword evidence="2" id="KW-1185">Reference proteome</keyword>
<dbReference type="Proteomes" id="UP000223042">
    <property type="component" value="Segment"/>
</dbReference>
<dbReference type="KEGG" id="vg:54981992"/>
<accession>A0A2L0UYX6</accession>
<sequence>MNTLVRDMLDKAQEDGVSFKGWTYTEIAAAIKMHTKTEHSIKDLAAEVKAMHETGEIDFV</sequence>
<evidence type="ECO:0000313" key="1">
    <source>
        <dbReference type="EMBL" id="AUZ94737.1"/>
    </source>
</evidence>
<dbReference type="RefSeq" id="YP_009791804.1">
    <property type="nucleotide sequence ID" value="NC_047845.1"/>
</dbReference>
<dbReference type="EMBL" id="MF403005">
    <property type="protein sequence ID" value="AUZ94737.1"/>
    <property type="molecule type" value="Genomic_DNA"/>
</dbReference>
<reference evidence="2" key="1">
    <citation type="submission" date="2017-06" db="EMBL/GenBank/DDBJ databases">
        <authorList>
            <person name="Spollen W.G."/>
            <person name="Givan S.A."/>
            <person name="Brown P.B."/>
            <person name="Attai H."/>
        </authorList>
    </citation>
    <scope>NUCLEOTIDE SEQUENCE [LARGE SCALE GENOMIC DNA]</scope>
</reference>
<proteinExistence type="predicted"/>
<organism evidence="1 2">
    <name type="scientific">Agrobacterium phage Atu_ph02</name>
    <dbReference type="NCBI Taxonomy" id="2024261"/>
    <lineage>
        <taxon>Viruses</taxon>
        <taxon>Duplodnaviria</taxon>
        <taxon>Heunggongvirae</taxon>
        <taxon>Uroviricota</taxon>
        <taxon>Caudoviricetes</taxon>
        <taxon>Autographivirales</taxon>
        <taxon>Dunnvirinae</taxon>
        <taxon>Atuphduovirus</taxon>
        <taxon>Atuphduovirus atuph02</taxon>
    </lineage>
</organism>